<dbReference type="Pfam" id="PF06224">
    <property type="entry name" value="AlkZ-like"/>
    <property type="match status" value="1"/>
</dbReference>
<evidence type="ECO:0000313" key="2">
    <source>
        <dbReference type="Proteomes" id="UP000481109"/>
    </source>
</evidence>
<reference evidence="1 2" key="1">
    <citation type="submission" date="2020-02" db="EMBL/GenBank/DDBJ databases">
        <title>Whole-genome analyses of novel actinobacteria.</title>
        <authorList>
            <person name="Sahin N."/>
            <person name="Tokatli A."/>
        </authorList>
    </citation>
    <scope>NUCLEOTIDE SEQUENCE [LARGE SCALE GENOMIC DNA]</scope>
    <source>
        <strain evidence="1 2">YC504</strain>
    </source>
</reference>
<dbReference type="GO" id="GO:0003677">
    <property type="term" value="F:DNA binding"/>
    <property type="evidence" value="ECO:0007669"/>
    <property type="project" value="UniProtKB-KW"/>
</dbReference>
<name>A0A6G4XTV1_9ACTN</name>
<dbReference type="PANTHER" id="PTHR38479:SF2">
    <property type="entry name" value="WINGED HELIX DNA-BINDING DOMAIN-CONTAINING PROTEIN"/>
    <property type="match status" value="1"/>
</dbReference>
<dbReference type="AlphaFoldDB" id="A0A6G4XTV1"/>
<dbReference type="EMBL" id="JAAKZW010000236">
    <property type="protein sequence ID" value="NGO80643.1"/>
    <property type="molecule type" value="Genomic_DNA"/>
</dbReference>
<proteinExistence type="predicted"/>
<dbReference type="InterPro" id="IPR009351">
    <property type="entry name" value="AlkZ-like"/>
</dbReference>
<keyword evidence="2" id="KW-1185">Reference proteome</keyword>
<dbReference type="PANTHER" id="PTHR38479">
    <property type="entry name" value="LMO0824 PROTEIN"/>
    <property type="match status" value="1"/>
</dbReference>
<gene>
    <name evidence="1" type="ORF">G6045_34050</name>
</gene>
<protein>
    <submittedName>
        <fullName evidence="1">Winged helix DNA-binding domain-containing protein</fullName>
    </submittedName>
</protein>
<dbReference type="Proteomes" id="UP000481109">
    <property type="component" value="Unassembled WGS sequence"/>
</dbReference>
<evidence type="ECO:0000313" key="1">
    <source>
        <dbReference type="EMBL" id="NGO80643.1"/>
    </source>
</evidence>
<sequence length="380" mass="41148">MTRRVSWAAAQARRFARQSLTTPAQGDPSEQLARLSGAMCGTHAQVASAAELSLALRHADATRQDVRDALLKTSTLVKTYGPRGTVHLLPSAELPLWTGALSALPTGAQHAEGVRLDARQTDEVIAAIADALTGRFLTVDEMTEEIVARTGPWAGELTMPAFQTMWPRWRTVLHTAGHRGALCFGPNRGRKVTYTRPVAGDPLPASAALVALVRRYLHAYGPATPESFAKWLAMPVGWARKVFHGCEVEEVDFEGSAAWVAAGDTDFSDDPVRGVRLLPYFDSFGIDAYPRERFFPGRAFERALARGQAGNYPLLVVDAEVAGVWHQKRSGKRLAVTVEPLDELRTDHLRALETQVARVGTALEGEASLTVGEVTVGAHA</sequence>
<keyword evidence="1" id="KW-0238">DNA-binding</keyword>
<accession>A0A6G4XTV1</accession>
<dbReference type="RefSeq" id="WP_165336062.1">
    <property type="nucleotide sequence ID" value="NZ_JAAKZW010000236.1"/>
</dbReference>
<organism evidence="1 2">
    <name type="scientific">Streptomyces mesophilus</name>
    <dbReference type="NCBI Taxonomy" id="1775132"/>
    <lineage>
        <taxon>Bacteria</taxon>
        <taxon>Bacillati</taxon>
        <taxon>Actinomycetota</taxon>
        <taxon>Actinomycetes</taxon>
        <taxon>Kitasatosporales</taxon>
        <taxon>Streptomycetaceae</taxon>
        <taxon>Streptomyces</taxon>
    </lineage>
</organism>
<comment type="caution">
    <text evidence="1">The sequence shown here is derived from an EMBL/GenBank/DDBJ whole genome shotgun (WGS) entry which is preliminary data.</text>
</comment>